<dbReference type="EMBL" id="CP033915">
    <property type="protein sequence ID" value="AZA88125.1"/>
    <property type="molecule type" value="Genomic_DNA"/>
</dbReference>
<reference evidence="4 5" key="1">
    <citation type="submission" date="2018-11" db="EMBL/GenBank/DDBJ databases">
        <title>Proposal to divide the Flavobacteriaceae and reorganize its genera based on Amino Acid Identity values calculated from whole genome sequences.</title>
        <authorList>
            <person name="Nicholson A.C."/>
            <person name="Gulvik C.A."/>
            <person name="Whitney A.M."/>
            <person name="Humrighouse B.W."/>
            <person name="Bell M."/>
            <person name="Holmes B."/>
            <person name="Steigerwalt A.G."/>
            <person name="Villarma A."/>
            <person name="Sheth M."/>
            <person name="Batra D."/>
            <person name="Pryor J."/>
            <person name="Bernardet J.-F."/>
            <person name="Hugo C."/>
            <person name="Kampfer P."/>
            <person name="Newman J."/>
            <person name="McQuiston J.R."/>
        </authorList>
    </citation>
    <scope>NUCLEOTIDE SEQUENCE [LARGE SCALE GENOMIC DNA]</scope>
    <source>
        <strain evidence="2 4">G0207</strain>
        <strain evidence="3 5">H5143</strain>
    </source>
</reference>
<evidence type="ECO:0000256" key="1">
    <source>
        <dbReference type="SAM" id="Coils"/>
    </source>
</evidence>
<name>A0AAD0YET5_9FLAO</name>
<proteinExistence type="predicted"/>
<evidence type="ECO:0000313" key="2">
    <source>
        <dbReference type="EMBL" id="AZA88125.1"/>
    </source>
</evidence>
<keyword evidence="1" id="KW-0175">Coiled coil</keyword>
<gene>
    <name evidence="2" type="ORF">EG349_15645</name>
    <name evidence="3" type="ORF">EG353_14430</name>
</gene>
<protein>
    <submittedName>
        <fullName evidence="2">Uncharacterized protein</fullName>
    </submittedName>
</protein>
<evidence type="ECO:0000313" key="5">
    <source>
        <dbReference type="Proteomes" id="UP000281741"/>
    </source>
</evidence>
<dbReference type="RefSeq" id="WP_123855048.1">
    <property type="nucleotide sequence ID" value="NZ_CP033912.1"/>
</dbReference>
<keyword evidence="5" id="KW-1185">Reference proteome</keyword>
<dbReference type="EMBL" id="CP033912">
    <property type="protein sequence ID" value="AZA96686.1"/>
    <property type="molecule type" value="Genomic_DNA"/>
</dbReference>
<sequence length="142" mass="17380">MKILNKLVYLKNVELLPENGLLLKFDNLPIWRNNHLNIYFTDRHHDYYECVSIYFKKNVLNYHMIFKSLAGEQLYIEISNQLLNVWYAEYFDHIEDRNTVDYLEEIEVLNFRSEKMEKTIQDWKDEYINLETTYLDLLRGSK</sequence>
<dbReference type="Proteomes" id="UP000274073">
    <property type="component" value="Chromosome"/>
</dbReference>
<organism evidence="2 4">
    <name type="scientific">Chryseobacterium shandongense</name>
    <dbReference type="NCBI Taxonomy" id="1493872"/>
    <lineage>
        <taxon>Bacteria</taxon>
        <taxon>Pseudomonadati</taxon>
        <taxon>Bacteroidota</taxon>
        <taxon>Flavobacteriia</taxon>
        <taxon>Flavobacteriales</taxon>
        <taxon>Weeksellaceae</taxon>
        <taxon>Chryseobacterium group</taxon>
        <taxon>Chryseobacterium</taxon>
    </lineage>
</organism>
<feature type="coiled-coil region" evidence="1">
    <location>
        <begin position="106"/>
        <end position="133"/>
    </location>
</feature>
<evidence type="ECO:0000313" key="4">
    <source>
        <dbReference type="Proteomes" id="UP000274073"/>
    </source>
</evidence>
<evidence type="ECO:0000313" key="3">
    <source>
        <dbReference type="EMBL" id="AZA96686.1"/>
    </source>
</evidence>
<accession>A0AAD0YET5</accession>
<dbReference type="Proteomes" id="UP000281741">
    <property type="component" value="Chromosome"/>
</dbReference>
<dbReference type="AlphaFoldDB" id="A0AAD0YET5"/>